<dbReference type="GO" id="GO:0009294">
    <property type="term" value="P:DNA-mediated transformation"/>
    <property type="evidence" value="ECO:0007669"/>
    <property type="project" value="InterPro"/>
</dbReference>
<dbReference type="OrthoDB" id="9785707at2"/>
<evidence type="ECO:0000313" key="4">
    <source>
        <dbReference type="EMBL" id="RYB96284.1"/>
    </source>
</evidence>
<accession>A0A4Q2S6Q3</accession>
<feature type="region of interest" description="Disordered" evidence="2">
    <location>
        <begin position="1"/>
        <end position="20"/>
    </location>
</feature>
<feature type="compositionally biased region" description="Pro residues" evidence="2">
    <location>
        <begin position="1"/>
        <end position="11"/>
    </location>
</feature>
<evidence type="ECO:0000256" key="2">
    <source>
        <dbReference type="SAM" id="MobiDB-lite"/>
    </source>
</evidence>
<dbReference type="SUPFAM" id="SSF102405">
    <property type="entry name" value="MCP/YpsA-like"/>
    <property type="match status" value="1"/>
</dbReference>
<comment type="caution">
    <text evidence="4">The sequence shown here is derived from an EMBL/GenBank/DDBJ whole genome shotgun (WGS) entry which is preliminary data.</text>
</comment>
<dbReference type="AlphaFoldDB" id="A0A4Q2S6Q3"/>
<evidence type="ECO:0000256" key="1">
    <source>
        <dbReference type="ARBA" id="ARBA00006525"/>
    </source>
</evidence>
<name>A0A4Q2S6Q3_9ACTN</name>
<feature type="domain" description="Smf/DprA SLOG" evidence="3">
    <location>
        <begin position="95"/>
        <end position="313"/>
    </location>
</feature>
<dbReference type="NCBIfam" id="TIGR00732">
    <property type="entry name" value="dprA"/>
    <property type="match status" value="1"/>
</dbReference>
<dbReference type="InterPro" id="IPR057666">
    <property type="entry name" value="DrpA_SLOG"/>
</dbReference>
<dbReference type="InterPro" id="IPR003488">
    <property type="entry name" value="DprA"/>
</dbReference>
<dbReference type="Pfam" id="PF02481">
    <property type="entry name" value="DNA_processg_A"/>
    <property type="match status" value="1"/>
</dbReference>
<dbReference type="Proteomes" id="UP000291838">
    <property type="component" value="Unassembled WGS sequence"/>
</dbReference>
<reference evidence="4 5" key="1">
    <citation type="submission" date="2019-01" db="EMBL/GenBank/DDBJ databases">
        <title>Novel species of Nocardioides.</title>
        <authorList>
            <person name="Liu Q."/>
            <person name="Xin Y.-H."/>
        </authorList>
    </citation>
    <scope>NUCLEOTIDE SEQUENCE [LARGE SCALE GENOMIC DNA]</scope>
    <source>
        <strain evidence="4 5">HLT3-15</strain>
    </source>
</reference>
<comment type="similarity">
    <text evidence="1">Belongs to the DprA/Smf family.</text>
</comment>
<dbReference type="Gene3D" id="3.40.50.450">
    <property type="match status" value="1"/>
</dbReference>
<dbReference type="EMBL" id="SDWS01000001">
    <property type="protein sequence ID" value="RYB96284.1"/>
    <property type="molecule type" value="Genomic_DNA"/>
</dbReference>
<dbReference type="PANTHER" id="PTHR43022:SF1">
    <property type="entry name" value="PROTEIN SMF"/>
    <property type="match status" value="1"/>
</dbReference>
<organism evidence="4 5">
    <name type="scientific">Nocardioides glacieisoli</name>
    <dbReference type="NCBI Taxonomy" id="1168730"/>
    <lineage>
        <taxon>Bacteria</taxon>
        <taxon>Bacillati</taxon>
        <taxon>Actinomycetota</taxon>
        <taxon>Actinomycetes</taxon>
        <taxon>Propionibacteriales</taxon>
        <taxon>Nocardioidaceae</taxon>
        <taxon>Nocardioides</taxon>
    </lineage>
</organism>
<evidence type="ECO:0000313" key="5">
    <source>
        <dbReference type="Proteomes" id="UP000291838"/>
    </source>
</evidence>
<sequence>MNTPRSSPPPCSSGQRREELVMSAVPEAERLARVTLSCAVEPGDGTTSALIGQLGALRALEQSRVPKPGSQLHERVAEVDPERQLDQAERCGIRFLVPGDPEWPTALDQLDDAMGDERFGGTPPGLWVKGPMPLTELDTSVAVVGSRAASVYGVEMTRAICDHLAVAGVPVVSGGALGIDYVAHDASLLAGGATAAVLACGVDRVYPAQHRLLLQHLAAEFAVASEQPPGSAPTRLRFLARNRLIAALTRGTVLVEAALRSGALNTAGWAEKLSRHVMCVPGPVTSYTSQGVNNWLRQGRGTVVTHGAEVLELIGRAGDHLVEEPRGEERPRDALTRVEQQVLEFVPVSTPAEVDSIARSSSLHVRDTVGALRRLQAKDFVRLEEGGWRLVPDG</sequence>
<evidence type="ECO:0000259" key="3">
    <source>
        <dbReference type="Pfam" id="PF02481"/>
    </source>
</evidence>
<gene>
    <name evidence="4" type="primary">dprA</name>
    <name evidence="4" type="ORF">EUA06_01505</name>
</gene>
<dbReference type="PANTHER" id="PTHR43022">
    <property type="entry name" value="PROTEIN SMF"/>
    <property type="match status" value="1"/>
</dbReference>
<protein>
    <submittedName>
        <fullName evidence="4">DNA-protecting protein DprA</fullName>
    </submittedName>
</protein>
<keyword evidence="5" id="KW-1185">Reference proteome</keyword>
<proteinExistence type="inferred from homology"/>